<dbReference type="InterPro" id="IPR050091">
    <property type="entry name" value="PKS_NRPS_Biosynth_Enz"/>
</dbReference>
<dbReference type="EMBL" id="KZ613939">
    <property type="protein sequence ID" value="PMD46506.1"/>
    <property type="molecule type" value="Genomic_DNA"/>
</dbReference>
<dbReference type="Gene3D" id="3.40.50.150">
    <property type="entry name" value="Vaccinia Virus protein VP39"/>
    <property type="match status" value="1"/>
</dbReference>
<dbReference type="InterPro" id="IPR014043">
    <property type="entry name" value="Acyl_transferase_dom"/>
</dbReference>
<organism evidence="12 13">
    <name type="scientific">Hyaloscypha variabilis (strain UAMH 11265 / GT02V1 / F)</name>
    <name type="common">Meliniomyces variabilis</name>
    <dbReference type="NCBI Taxonomy" id="1149755"/>
    <lineage>
        <taxon>Eukaryota</taxon>
        <taxon>Fungi</taxon>
        <taxon>Dikarya</taxon>
        <taxon>Ascomycota</taxon>
        <taxon>Pezizomycotina</taxon>
        <taxon>Leotiomycetes</taxon>
        <taxon>Helotiales</taxon>
        <taxon>Hyaloscyphaceae</taxon>
        <taxon>Hyaloscypha</taxon>
        <taxon>Hyaloscypha variabilis</taxon>
    </lineage>
</organism>
<dbReference type="InterPro" id="IPR057326">
    <property type="entry name" value="KR_dom"/>
</dbReference>
<dbReference type="CDD" id="cd00833">
    <property type="entry name" value="PKS"/>
    <property type="match status" value="1"/>
</dbReference>
<dbReference type="InterPro" id="IPR020807">
    <property type="entry name" value="PKS_DH"/>
</dbReference>
<dbReference type="InterPro" id="IPR014030">
    <property type="entry name" value="Ketoacyl_synth_N"/>
</dbReference>
<evidence type="ECO:0000259" key="11">
    <source>
        <dbReference type="PROSITE" id="PS52019"/>
    </source>
</evidence>
<dbReference type="InterPro" id="IPR016036">
    <property type="entry name" value="Malonyl_transacylase_ACP-bd"/>
</dbReference>
<dbReference type="SUPFAM" id="SSF50129">
    <property type="entry name" value="GroES-like"/>
    <property type="match status" value="1"/>
</dbReference>
<reference evidence="12 13" key="1">
    <citation type="submission" date="2016-04" db="EMBL/GenBank/DDBJ databases">
        <title>A degradative enzymes factory behind the ericoid mycorrhizal symbiosis.</title>
        <authorList>
            <consortium name="DOE Joint Genome Institute"/>
            <person name="Martino E."/>
            <person name="Morin E."/>
            <person name="Grelet G."/>
            <person name="Kuo A."/>
            <person name="Kohler A."/>
            <person name="Daghino S."/>
            <person name="Barry K."/>
            <person name="Choi C."/>
            <person name="Cichocki N."/>
            <person name="Clum A."/>
            <person name="Copeland A."/>
            <person name="Hainaut M."/>
            <person name="Haridas S."/>
            <person name="Labutti K."/>
            <person name="Lindquist E."/>
            <person name="Lipzen A."/>
            <person name="Khouja H.-R."/>
            <person name="Murat C."/>
            <person name="Ohm R."/>
            <person name="Olson A."/>
            <person name="Spatafora J."/>
            <person name="Veneault-Fourrey C."/>
            <person name="Henrissat B."/>
            <person name="Grigoriev I."/>
            <person name="Martin F."/>
            <person name="Perotto S."/>
        </authorList>
    </citation>
    <scope>NUCLEOTIDE SEQUENCE [LARGE SCALE GENOMIC DNA]</scope>
    <source>
        <strain evidence="12 13">F</strain>
    </source>
</reference>
<dbReference type="Pfam" id="PF21089">
    <property type="entry name" value="PKS_DH_N"/>
    <property type="match status" value="1"/>
</dbReference>
<dbReference type="GO" id="GO:0016491">
    <property type="term" value="F:oxidoreductase activity"/>
    <property type="evidence" value="ECO:0007669"/>
    <property type="project" value="InterPro"/>
</dbReference>
<dbReference type="PROSITE" id="PS00606">
    <property type="entry name" value="KS3_1"/>
    <property type="match status" value="1"/>
</dbReference>
<dbReference type="InterPro" id="IPR020843">
    <property type="entry name" value="ER"/>
</dbReference>
<feature type="region of interest" description="N-terminal hotdog fold" evidence="7">
    <location>
        <begin position="954"/>
        <end position="1083"/>
    </location>
</feature>
<feature type="active site" description="Proton acceptor; for dehydratase activity" evidence="7">
    <location>
        <position position="986"/>
    </location>
</feature>
<evidence type="ECO:0000256" key="6">
    <source>
        <dbReference type="ARBA" id="ARBA00023315"/>
    </source>
</evidence>
<dbReference type="InterPro" id="IPR049551">
    <property type="entry name" value="PKS_DH_C"/>
</dbReference>
<keyword evidence="13" id="KW-1185">Reference proteome</keyword>
<dbReference type="Gene3D" id="3.10.129.110">
    <property type="entry name" value="Polyketide synthase dehydratase"/>
    <property type="match status" value="1"/>
</dbReference>
<dbReference type="SUPFAM" id="SSF53901">
    <property type="entry name" value="Thiolase-like"/>
    <property type="match status" value="1"/>
</dbReference>
<dbReference type="STRING" id="1149755.A0A2J6S6Y6"/>
<dbReference type="Gene3D" id="3.90.180.10">
    <property type="entry name" value="Medium-chain alcohol dehydrogenases, catalytic domain"/>
    <property type="match status" value="1"/>
</dbReference>
<dbReference type="SUPFAM" id="SSF51735">
    <property type="entry name" value="NAD(P)-binding Rossmann-fold domains"/>
    <property type="match status" value="2"/>
</dbReference>
<dbReference type="InterPro" id="IPR016039">
    <property type="entry name" value="Thiolase-like"/>
</dbReference>
<dbReference type="GO" id="GO:0044550">
    <property type="term" value="P:secondary metabolite biosynthetic process"/>
    <property type="evidence" value="ECO:0007669"/>
    <property type="project" value="TreeGrafter"/>
</dbReference>
<dbReference type="Pfam" id="PF08240">
    <property type="entry name" value="ADH_N"/>
    <property type="match status" value="1"/>
</dbReference>
<dbReference type="SMART" id="SM00822">
    <property type="entry name" value="PKS_KR"/>
    <property type="match status" value="1"/>
</dbReference>
<evidence type="ECO:0000256" key="2">
    <source>
        <dbReference type="ARBA" id="ARBA00022553"/>
    </source>
</evidence>
<dbReference type="Pfam" id="PF02801">
    <property type="entry name" value="Ketoacyl-synt_C"/>
    <property type="match status" value="1"/>
</dbReference>
<dbReference type="InterPro" id="IPR018201">
    <property type="entry name" value="Ketoacyl_synth_AS"/>
</dbReference>
<dbReference type="GO" id="GO:0031177">
    <property type="term" value="F:phosphopantetheine binding"/>
    <property type="evidence" value="ECO:0007669"/>
    <property type="project" value="InterPro"/>
</dbReference>
<keyword evidence="2" id="KW-0597">Phosphoprotein</keyword>
<evidence type="ECO:0000256" key="7">
    <source>
        <dbReference type="PROSITE-ProRule" id="PRU01363"/>
    </source>
</evidence>
<dbReference type="InterPro" id="IPR013217">
    <property type="entry name" value="Methyltransf_12"/>
</dbReference>
<feature type="active site" description="Proton donor; for dehydratase activity" evidence="7">
    <location>
        <position position="1156"/>
    </location>
</feature>
<dbReference type="InterPro" id="IPR001227">
    <property type="entry name" value="Ac_transferase_dom_sf"/>
</dbReference>
<name>A0A2J6S6Y6_HYAVF</name>
<dbReference type="PROSITE" id="PS50075">
    <property type="entry name" value="CARRIER"/>
    <property type="match status" value="1"/>
</dbReference>
<dbReference type="InterPro" id="IPR036291">
    <property type="entry name" value="NAD(P)-bd_dom_sf"/>
</dbReference>
<dbReference type="Pfam" id="PF08242">
    <property type="entry name" value="Methyltransf_12"/>
    <property type="match status" value="1"/>
</dbReference>
<dbReference type="GO" id="GO:1901336">
    <property type="term" value="P:lactone biosynthetic process"/>
    <property type="evidence" value="ECO:0007669"/>
    <property type="project" value="UniProtKB-ARBA"/>
</dbReference>
<dbReference type="PANTHER" id="PTHR43775">
    <property type="entry name" value="FATTY ACID SYNTHASE"/>
    <property type="match status" value="1"/>
</dbReference>
<dbReference type="SMART" id="SM00827">
    <property type="entry name" value="PKS_AT"/>
    <property type="match status" value="1"/>
</dbReference>
<dbReference type="SUPFAM" id="SSF55048">
    <property type="entry name" value="Probable ACP-binding domain of malonyl-CoA ACP transacylase"/>
    <property type="match status" value="1"/>
</dbReference>
<dbReference type="Pfam" id="PF13602">
    <property type="entry name" value="ADH_zinc_N_2"/>
    <property type="match status" value="1"/>
</dbReference>
<dbReference type="InterPro" id="IPR029063">
    <property type="entry name" value="SAM-dependent_MTases_sf"/>
</dbReference>
<feature type="region of interest" description="Disordered" evidence="8">
    <location>
        <begin position="1"/>
        <end position="28"/>
    </location>
</feature>
<accession>A0A2J6S6Y6</accession>
<dbReference type="InterPro" id="IPR036736">
    <property type="entry name" value="ACP-like_sf"/>
</dbReference>
<dbReference type="Gene3D" id="3.40.50.720">
    <property type="entry name" value="NAD(P)-binding Rossmann-like Domain"/>
    <property type="match status" value="1"/>
</dbReference>
<feature type="domain" description="Carrier" evidence="9">
    <location>
        <begin position="2433"/>
        <end position="2510"/>
    </location>
</feature>
<dbReference type="Pfam" id="PF16197">
    <property type="entry name" value="KAsynt_C_assoc"/>
    <property type="match status" value="1"/>
</dbReference>
<dbReference type="SUPFAM" id="SSF52151">
    <property type="entry name" value="FabD/lysophospholipase-like"/>
    <property type="match status" value="1"/>
</dbReference>
<gene>
    <name evidence="12" type="ORF">L207DRAFT_418219</name>
</gene>
<dbReference type="PROSITE" id="PS52019">
    <property type="entry name" value="PKS_MFAS_DH"/>
    <property type="match status" value="1"/>
</dbReference>
<keyword evidence="3" id="KW-0808">Transferase</keyword>
<dbReference type="InterPro" id="IPR009081">
    <property type="entry name" value="PP-bd_ACP"/>
</dbReference>
<dbReference type="Gene3D" id="1.10.1200.10">
    <property type="entry name" value="ACP-like"/>
    <property type="match status" value="1"/>
</dbReference>
<dbReference type="InterPro" id="IPR049900">
    <property type="entry name" value="PKS_mFAS_DH"/>
</dbReference>
<dbReference type="GO" id="GO:0004315">
    <property type="term" value="F:3-oxoacyl-[acyl-carrier-protein] synthase activity"/>
    <property type="evidence" value="ECO:0007669"/>
    <property type="project" value="InterPro"/>
</dbReference>
<dbReference type="GO" id="GO:0004312">
    <property type="term" value="F:fatty acid synthase activity"/>
    <property type="evidence" value="ECO:0007669"/>
    <property type="project" value="TreeGrafter"/>
</dbReference>
<dbReference type="InterPro" id="IPR049552">
    <property type="entry name" value="PKS_DH_N"/>
</dbReference>
<evidence type="ECO:0000259" key="10">
    <source>
        <dbReference type="PROSITE" id="PS52004"/>
    </source>
</evidence>
<dbReference type="SUPFAM" id="SSF47336">
    <property type="entry name" value="ACP-like"/>
    <property type="match status" value="1"/>
</dbReference>
<dbReference type="Pfam" id="PF08659">
    <property type="entry name" value="KR"/>
    <property type="match status" value="1"/>
</dbReference>
<keyword evidence="5" id="KW-0511">Multifunctional enzyme</keyword>
<dbReference type="Pfam" id="PF00698">
    <property type="entry name" value="Acyl_transf_1"/>
    <property type="match status" value="1"/>
</dbReference>
<evidence type="ECO:0000313" key="13">
    <source>
        <dbReference type="Proteomes" id="UP000235786"/>
    </source>
</evidence>
<dbReference type="SUPFAM" id="SSF53335">
    <property type="entry name" value="S-adenosyl-L-methionine-dependent methyltransferases"/>
    <property type="match status" value="1"/>
</dbReference>
<dbReference type="InterPro" id="IPR014031">
    <property type="entry name" value="Ketoacyl_synth_C"/>
</dbReference>
<dbReference type="Pfam" id="PF00109">
    <property type="entry name" value="ketoacyl-synt"/>
    <property type="match status" value="1"/>
</dbReference>
<dbReference type="SMART" id="SM00829">
    <property type="entry name" value="PKS_ER"/>
    <property type="match status" value="1"/>
</dbReference>
<feature type="domain" description="Ketosynthase family 3 (KS3)" evidence="10">
    <location>
        <begin position="70"/>
        <end position="487"/>
    </location>
</feature>
<protein>
    <submittedName>
        <fullName evidence="12">Uncharacterized protein</fullName>
    </submittedName>
</protein>
<dbReference type="SMART" id="SM00825">
    <property type="entry name" value="PKS_KS"/>
    <property type="match status" value="1"/>
</dbReference>
<dbReference type="CDD" id="cd05195">
    <property type="entry name" value="enoyl_red"/>
    <property type="match status" value="1"/>
</dbReference>
<dbReference type="InterPro" id="IPR042104">
    <property type="entry name" value="PKS_dehydratase_sf"/>
</dbReference>
<dbReference type="Proteomes" id="UP000235786">
    <property type="component" value="Unassembled WGS sequence"/>
</dbReference>
<evidence type="ECO:0000256" key="1">
    <source>
        <dbReference type="ARBA" id="ARBA00022450"/>
    </source>
</evidence>
<dbReference type="Gene3D" id="3.40.47.10">
    <property type="match status" value="1"/>
</dbReference>
<dbReference type="GO" id="GO:0006633">
    <property type="term" value="P:fatty acid biosynthetic process"/>
    <property type="evidence" value="ECO:0007669"/>
    <property type="project" value="InterPro"/>
</dbReference>
<keyword evidence="1" id="KW-0596">Phosphopantetheine</keyword>
<dbReference type="InterPro" id="IPR013968">
    <property type="entry name" value="PKS_KR"/>
</dbReference>
<dbReference type="InterPro" id="IPR013154">
    <property type="entry name" value="ADH-like_N"/>
</dbReference>
<dbReference type="Pfam" id="PF14765">
    <property type="entry name" value="PS-DH"/>
    <property type="match status" value="1"/>
</dbReference>
<dbReference type="PROSITE" id="PS52004">
    <property type="entry name" value="KS3_2"/>
    <property type="match status" value="1"/>
</dbReference>
<keyword evidence="6" id="KW-0012">Acyltransferase</keyword>
<proteinExistence type="predicted"/>
<evidence type="ECO:0000313" key="12">
    <source>
        <dbReference type="EMBL" id="PMD46506.1"/>
    </source>
</evidence>
<keyword evidence="4" id="KW-0521">NADP</keyword>
<evidence type="ECO:0000259" key="9">
    <source>
        <dbReference type="PROSITE" id="PS50075"/>
    </source>
</evidence>
<evidence type="ECO:0000256" key="8">
    <source>
        <dbReference type="SAM" id="MobiDB-lite"/>
    </source>
</evidence>
<dbReference type="SMART" id="SM00826">
    <property type="entry name" value="PKS_DH"/>
    <property type="match status" value="1"/>
</dbReference>
<dbReference type="PANTHER" id="PTHR43775:SF28">
    <property type="entry name" value="SYNTHASE, PUTATIVE-RELATED"/>
    <property type="match status" value="1"/>
</dbReference>
<dbReference type="Gene3D" id="3.40.366.10">
    <property type="entry name" value="Malonyl-Coenzyme A Acyl Carrier Protein, domain 2"/>
    <property type="match status" value="1"/>
</dbReference>
<dbReference type="InterPro" id="IPR020806">
    <property type="entry name" value="PKS_PP-bd"/>
</dbReference>
<dbReference type="Pfam" id="PF00550">
    <property type="entry name" value="PP-binding"/>
    <property type="match status" value="1"/>
</dbReference>
<dbReference type="FunFam" id="3.40.50.720:FF:000209">
    <property type="entry name" value="Polyketide synthase Pks12"/>
    <property type="match status" value="1"/>
</dbReference>
<dbReference type="SMART" id="SM00823">
    <property type="entry name" value="PKS_PP"/>
    <property type="match status" value="1"/>
</dbReference>
<feature type="domain" description="PKS/mFAS DH" evidence="11">
    <location>
        <begin position="954"/>
        <end position="1235"/>
    </location>
</feature>
<dbReference type="InterPro" id="IPR032821">
    <property type="entry name" value="PKS_assoc"/>
</dbReference>
<sequence>MSSPIDLEGKPPLTPPSTPPKQSTPKGTSFFEVRTIGSGANVSANGRVTGNLAVGCNASNDFVPPNHQPPRPIAICGMGMRLPGGIRDSESFWDTLANGKDARGPIPADRYNVNGFSDALGKKGAIQTKFGYFINDDLTTLDTSFFSMSKAELERIDPQQRQLLEVTRETLENAGEVGYRGKLIGCYVGNFAEDWLQLSAKETQHSGGYIMTGHGDLMLANRVSYEFDLKGPSMVIKTGCSASLVGLHEACRALLSGDCVGAIVAGANLIMGPTTTAAMTQEGILSPEGSCKTFDAAADGFARGDAITAVYIKLLDDAIRDNNPIRAIIRNTGTNSDGKSQGLMTPNPKSHEALMRKVYLDAGLNPSDTAFVECHGTGTPTGDPLETGAVGNVFGEKGVYIGSVKPNVGHSEGASGVTSLIKAVLALENETIPPNIKFNNPNPKIPFTEKKLVVPVKATPWPSDRAKRISINSFGIGGSNAHVVVDAPSALYHLNGFHQKTRIGDKLAIFSANSQDSARRYMDSISNYIAQNPSLTSDLAYTLALHREHLPHRAFAILGNNGSIVESSPISKVPNTNLEVVMVFSGQGAQWPEMGKDLFDQDRGFRDDIEEMDRVLQSLRHPPTWTIASELRAPANTSQIHRAELSQPLSTAIQLAMVQSFRRRGIVPAAVVGHSSGEIAAAFASGVISLPEAIIASYYRGFVTKEQTRAGAMAAIGLGVKEASLFLKDGIVIACDNSPNSVTFSGDVEVIDKAIKAIKEAKPDVLARKLKVDMAYHSDHMTLLGSQYQALLEHELQEQCLTRGNPEVPMFSSVTESVISRGTELGPDYWVANLTSRVRFNAALSRLLQQQPASLFLEIGPHATLSGPLRQISAAVGSEYRYVSTMARGKSCVNSFLSALGQLHQNGISIDWTAVVTPGRVLTNLPRYSYDHSGSFWYEARLSKQWRFRQFGYHRVLGLRIPESSSLEPSWRNMVSLEDEPWLVDHKIRSDVVFPFAGYVAMVGEAVRQVTGIEEGYRLRHVTAKSALVLPETEAVEILTTLRPVKVSDSVDSSWYEFRICSYSSSTWITNCEGQIRACPDSVAPSGQVKEEILPRKIPSTRWYEDMENLGIVYGPEFQGLKDIVSSTTVNMAAAKIVRDANLNDAAFLFHPAAIDACLQLLLVALAKGIGRNFGGLRVPTLIEDLYISRSSPHMEAIAWTNGTDDLKVECVNDGKVALRLSGLKLTSVDDGRSQTNELHAAARLEWLPDFDTVDHASLFKPPRSTPIDIRMHEEMTLLCMLETVERLRGLEPCQEHFAKLRDWMELETSRARDGTYPLLHNCKEFAETPSSVRKEMIESRYQKVLKFSAKSAEGIAIKRIYDNCEALFTGKADTLDTLMEDGILTELYNEINFSNGDFFRLLSHTRPTLRVLEVGAGTGGTTETILRDLVRPDGHPQYSTYTFTDVSAGFFPKAKERFAYAPNMEYRVFDISSSPFEQGFELASYDIILAPNVIHATASLNTTLKNLQPLLRPDGMLVLTEICTVLRTSNYIFGNFSGWWLGEADGRPFEPHVSVARWDNELKSAGFAGVDTLVLDAVEPYNSCAVIVSRKVEVSTSLNIGTNRPVTILSDNPEGELTGHFLKDIQASGIPASVCCLGELLPVDHDIVSLLDLETPFFESITENRLSTFQDILHNNDKRQILWLTKPAQVKCKDPHSAQAIGVARSIRSELAIPFYTLEIDAEEAQFSNLVQKVLKKIRTCADTELLAPDKEYIVDNGVIKIGRYQTFSVKEEHNAKSSVVGDQSVKSLSISRSGSLEALAWIHEPRSQSIGDEEVEIEVRAVGVNFKDVLYAMGVLKGGAGGVPLGLEVAGIVRSVGANVGNLSLGDRVLAMPPDACFKTHVTAPATLVEKIPDSLSFEDAATMPICYTTVIESLVNIGQLEKGQSVLIHSAAGGVGHAAIHVCQMLGAEVFATVGNDAKVEYLVRTFGIPRTHIFNSRNDSFAADVMRETNGRGVDIVLNSVSGELLHASWNCVAEFGKMVELGKRDIVDFGKLQMNNFMQSRSYCCVDMTHLAQKRPRKAGAILKRVIELYKDGSISPLNPISTFDAEAVQDAFRQVQDGSHIGKVVVRMPQDTSGLPSLPRPSPLQLKSDASYLLTGGLGGLGKVIATWLVERGARSLVFLSRSAGKTPEDQEFFRELESSGCSVTAVAGKAESMEDVEKAISQAPQRIAGVLHLAMVLRDSPIISMTHSDWVGANEPKVKGAWNLHESLKDLALDFFVLASSLVTIVEQPGQGNYSASNTFLEAFCQYRHSLSLPASVLNICPIDGVGFVAENPHAKRNMKTQGYYFLREPELLDFLELSIFNSSPARESNPSKLESWKNTSQIAMGLHSVGDINDPNTRTNWRRDRRMGFYHNINEEVSNDRGSSSELADFLLKAKDDPELLSEAASAVYLAREIGMKVFSLLLKPEEDVDISLTLAQIGLDSLMSIELRRWWKQAFGLEISVLEIMAAGTLESLGAGLSQSLKQKLTGGV</sequence>
<dbReference type="Gene3D" id="3.30.70.3290">
    <property type="match status" value="1"/>
</dbReference>
<feature type="region of interest" description="C-terminal hotdog fold" evidence="7">
    <location>
        <begin position="1094"/>
        <end position="1235"/>
    </location>
</feature>
<dbReference type="InterPro" id="IPR011032">
    <property type="entry name" value="GroES-like_sf"/>
</dbReference>
<evidence type="ECO:0000256" key="5">
    <source>
        <dbReference type="ARBA" id="ARBA00023268"/>
    </source>
</evidence>
<dbReference type="InterPro" id="IPR016035">
    <property type="entry name" value="Acyl_Trfase/lysoPLipase"/>
</dbReference>
<evidence type="ECO:0000256" key="3">
    <source>
        <dbReference type="ARBA" id="ARBA00022679"/>
    </source>
</evidence>
<dbReference type="OrthoDB" id="329835at2759"/>
<evidence type="ECO:0000256" key="4">
    <source>
        <dbReference type="ARBA" id="ARBA00022857"/>
    </source>
</evidence>
<dbReference type="InterPro" id="IPR020841">
    <property type="entry name" value="PKS_Beta-ketoAc_synthase_dom"/>
</dbReference>